<reference evidence="3 4" key="1">
    <citation type="journal article" date="2015" name="Nature">
        <title>rRNA introns, odd ribosomes, and small enigmatic genomes across a large radiation of phyla.</title>
        <authorList>
            <person name="Brown C.T."/>
            <person name="Hug L.A."/>
            <person name="Thomas B.C."/>
            <person name="Sharon I."/>
            <person name="Castelle C.J."/>
            <person name="Singh A."/>
            <person name="Wilkins M.J."/>
            <person name="Williams K.H."/>
            <person name="Banfield J.F."/>
        </authorList>
    </citation>
    <scope>NUCLEOTIDE SEQUENCE [LARGE SCALE GENOMIC DNA]</scope>
</reference>
<evidence type="ECO:0000256" key="2">
    <source>
        <dbReference type="SAM" id="SignalP"/>
    </source>
</evidence>
<feature type="signal peptide" evidence="2">
    <location>
        <begin position="1"/>
        <end position="23"/>
    </location>
</feature>
<dbReference type="EMBL" id="LBWE01000010">
    <property type="protein sequence ID" value="KKR01201.1"/>
    <property type="molecule type" value="Genomic_DNA"/>
</dbReference>
<gene>
    <name evidence="3" type="ORF">UT27_C0010G0008</name>
</gene>
<dbReference type="Proteomes" id="UP000033998">
    <property type="component" value="Unassembled WGS sequence"/>
</dbReference>
<protein>
    <submittedName>
        <fullName evidence="3">Uncharacterized protein</fullName>
    </submittedName>
</protein>
<feature type="transmembrane region" description="Helical" evidence="1">
    <location>
        <begin position="82"/>
        <end position="104"/>
    </location>
</feature>
<sequence length="222" mass="23917">MKNLLKFIPILFFITFLPLVTFAANTDCTTLDGIGKLLCQAHRILNSVLPVLVALGVVYLVWGVVQYVIGDADEAKKKGRDTIIYGLIGLAVIIGLWGFVNIVVTTFDLGGVSAPTLQSLTGPAGTCSLAGSPKFQDLLCYVTRIINDSVIPLIFALAVAMFVWGVVQFVINSSEEAKKDKGKQFMLWGIIALAVMLSVWGLVAILGDTFNIDTSLLPQVKP</sequence>
<keyword evidence="1" id="KW-0472">Membrane</keyword>
<feature type="transmembrane region" description="Helical" evidence="1">
    <location>
        <begin position="185"/>
        <end position="207"/>
    </location>
</feature>
<feature type="chain" id="PRO_5032746362" evidence="2">
    <location>
        <begin position="24"/>
        <end position="222"/>
    </location>
</feature>
<keyword evidence="1" id="KW-1133">Transmembrane helix</keyword>
<feature type="transmembrane region" description="Helical" evidence="1">
    <location>
        <begin position="47"/>
        <end position="70"/>
    </location>
</feature>
<keyword evidence="2" id="KW-0732">Signal</keyword>
<name>A0A837HQ63_9BACT</name>
<proteinExistence type="predicted"/>
<evidence type="ECO:0000256" key="1">
    <source>
        <dbReference type="SAM" id="Phobius"/>
    </source>
</evidence>
<feature type="transmembrane region" description="Helical" evidence="1">
    <location>
        <begin position="151"/>
        <end position="173"/>
    </location>
</feature>
<keyword evidence="1" id="KW-0812">Transmembrane</keyword>
<accession>A0A837HQ63</accession>
<dbReference type="AlphaFoldDB" id="A0A837HQ63"/>
<comment type="caution">
    <text evidence="3">The sequence shown here is derived from an EMBL/GenBank/DDBJ whole genome shotgun (WGS) entry which is preliminary data.</text>
</comment>
<evidence type="ECO:0000313" key="4">
    <source>
        <dbReference type="Proteomes" id="UP000033998"/>
    </source>
</evidence>
<organism evidence="3 4">
    <name type="scientific">Candidatus Nomurabacteria bacterium GW2011_GWD2_39_12</name>
    <dbReference type="NCBI Taxonomy" id="1618759"/>
    <lineage>
        <taxon>Bacteria</taxon>
        <taxon>Candidatus Nomuraibacteriota</taxon>
    </lineage>
</organism>
<dbReference type="Pfam" id="PF18895">
    <property type="entry name" value="T4SS_pilin"/>
    <property type="match status" value="2"/>
</dbReference>
<dbReference type="InterPro" id="IPR043993">
    <property type="entry name" value="T4SS_pilin"/>
</dbReference>
<evidence type="ECO:0000313" key="3">
    <source>
        <dbReference type="EMBL" id="KKR01201.1"/>
    </source>
</evidence>